<evidence type="ECO:0000256" key="2">
    <source>
        <dbReference type="ARBA" id="ARBA00022771"/>
    </source>
</evidence>
<dbReference type="InterPro" id="IPR012337">
    <property type="entry name" value="RNaseH-like_sf"/>
</dbReference>
<name>A0A9Q0H4G1_9MAGN</name>
<comment type="caution">
    <text evidence="7">The sequence shown here is derived from an EMBL/GenBank/DDBJ whole genome shotgun (WGS) entry which is preliminary data.</text>
</comment>
<reference evidence="7" key="1">
    <citation type="journal article" date="2023" name="Plant J.">
        <title>The genome of the king protea, Protea cynaroides.</title>
        <authorList>
            <person name="Chang J."/>
            <person name="Duong T.A."/>
            <person name="Schoeman C."/>
            <person name="Ma X."/>
            <person name="Roodt D."/>
            <person name="Barker N."/>
            <person name="Li Z."/>
            <person name="Van de Peer Y."/>
            <person name="Mizrachi E."/>
        </authorList>
    </citation>
    <scope>NUCLEOTIDE SEQUENCE</scope>
    <source>
        <tissue evidence="7">Young leaves</tissue>
    </source>
</reference>
<keyword evidence="8" id="KW-1185">Reference proteome</keyword>
<feature type="region of interest" description="Disordered" evidence="5">
    <location>
        <begin position="24"/>
        <end position="48"/>
    </location>
</feature>
<proteinExistence type="predicted"/>
<dbReference type="OrthoDB" id="1305095at2759"/>
<accession>A0A9Q0H4G1</accession>
<dbReference type="EMBL" id="JAMYWD010000009">
    <property type="protein sequence ID" value="KAJ4959706.1"/>
    <property type="molecule type" value="Genomic_DNA"/>
</dbReference>
<dbReference type="PANTHER" id="PTHR23272">
    <property type="entry name" value="BED FINGER-RELATED"/>
    <property type="match status" value="1"/>
</dbReference>
<evidence type="ECO:0000256" key="1">
    <source>
        <dbReference type="ARBA" id="ARBA00022723"/>
    </source>
</evidence>
<dbReference type="PANTHER" id="PTHR23272:SF184">
    <property type="entry name" value="OS03G0311250 PROTEIN"/>
    <property type="match status" value="1"/>
</dbReference>
<dbReference type="Pfam" id="PF14372">
    <property type="entry name" value="hAT-like_RNase-H"/>
    <property type="match status" value="1"/>
</dbReference>
<dbReference type="SUPFAM" id="SSF57667">
    <property type="entry name" value="beta-beta-alpha zinc fingers"/>
    <property type="match status" value="1"/>
</dbReference>
<dbReference type="InterPro" id="IPR003656">
    <property type="entry name" value="Znf_BED"/>
</dbReference>
<feature type="compositionally biased region" description="Basic and acidic residues" evidence="5">
    <location>
        <begin position="37"/>
        <end position="48"/>
    </location>
</feature>
<dbReference type="Proteomes" id="UP001141806">
    <property type="component" value="Unassembled WGS sequence"/>
</dbReference>
<dbReference type="InterPro" id="IPR036236">
    <property type="entry name" value="Znf_C2H2_sf"/>
</dbReference>
<evidence type="ECO:0000256" key="4">
    <source>
        <dbReference type="PROSITE-ProRule" id="PRU00027"/>
    </source>
</evidence>
<evidence type="ECO:0000256" key="5">
    <source>
        <dbReference type="SAM" id="MobiDB-lite"/>
    </source>
</evidence>
<dbReference type="AlphaFoldDB" id="A0A9Q0H4G1"/>
<sequence length="430" mass="49393">MEGNIDKVGSISIVPTNVVTPTLSNEGIESIDPSIASEKDKEKDKTTVDVKLTPSQSKRRKITSEVWNDFNRVVNGDKTVTTSCKHCGRIFNGSSAMGTSHLNTHRKTCSRRTHKDVGQQFISMSKSSKESTPKLANFKFDSVTTKKDFARLIVKHSLPFNMAEYEYFQIYICNINPMVKFYSLSNKKKVSLDVPTRWNSTYEMLHNSLEVSDAFERLAELNTNFKTLPTEDEWGKCKKIEQCLKVFYDATKHVSGTKYPTANFYFNSVCDVQNNLLRWEQSDDGCLRSMACTMRLKFDKYWRDTNLFMALEVFLDPRYKMQLVEYALQMIYEDDCEYYVRKIKNDVVDLFSEYASKYSNSGGVVGDASESIGAHGKDSDEHSTNDKSIFGNKRFFKFIQERTGGLTLWMHDLLDPSDSIKCYEILMLLE</sequence>
<organism evidence="7 8">
    <name type="scientific">Protea cynaroides</name>
    <dbReference type="NCBI Taxonomy" id="273540"/>
    <lineage>
        <taxon>Eukaryota</taxon>
        <taxon>Viridiplantae</taxon>
        <taxon>Streptophyta</taxon>
        <taxon>Embryophyta</taxon>
        <taxon>Tracheophyta</taxon>
        <taxon>Spermatophyta</taxon>
        <taxon>Magnoliopsida</taxon>
        <taxon>Proteales</taxon>
        <taxon>Proteaceae</taxon>
        <taxon>Protea</taxon>
    </lineage>
</organism>
<dbReference type="InterPro" id="IPR025525">
    <property type="entry name" value="hAT-like_transposase_RNase-H"/>
</dbReference>
<evidence type="ECO:0000313" key="7">
    <source>
        <dbReference type="EMBL" id="KAJ4959706.1"/>
    </source>
</evidence>
<gene>
    <name evidence="7" type="ORF">NE237_019616</name>
</gene>
<feature type="domain" description="BED-type" evidence="6">
    <location>
        <begin position="61"/>
        <end position="121"/>
    </location>
</feature>
<dbReference type="GO" id="GO:0008270">
    <property type="term" value="F:zinc ion binding"/>
    <property type="evidence" value="ECO:0007669"/>
    <property type="project" value="UniProtKB-KW"/>
</dbReference>
<keyword evidence="3" id="KW-0862">Zinc</keyword>
<evidence type="ECO:0000313" key="8">
    <source>
        <dbReference type="Proteomes" id="UP001141806"/>
    </source>
</evidence>
<dbReference type="GO" id="GO:0003677">
    <property type="term" value="F:DNA binding"/>
    <property type="evidence" value="ECO:0007669"/>
    <property type="project" value="InterPro"/>
</dbReference>
<keyword evidence="1" id="KW-0479">Metal-binding</keyword>
<dbReference type="PROSITE" id="PS50808">
    <property type="entry name" value="ZF_BED"/>
    <property type="match status" value="1"/>
</dbReference>
<keyword evidence="2 4" id="KW-0863">Zinc-finger</keyword>
<protein>
    <recommendedName>
        <fullName evidence="6">BED-type domain-containing protein</fullName>
    </recommendedName>
</protein>
<evidence type="ECO:0000259" key="6">
    <source>
        <dbReference type="PROSITE" id="PS50808"/>
    </source>
</evidence>
<dbReference type="SMART" id="SM00614">
    <property type="entry name" value="ZnF_BED"/>
    <property type="match status" value="1"/>
</dbReference>
<evidence type="ECO:0000256" key="3">
    <source>
        <dbReference type="ARBA" id="ARBA00022833"/>
    </source>
</evidence>
<dbReference type="SUPFAM" id="SSF53098">
    <property type="entry name" value="Ribonuclease H-like"/>
    <property type="match status" value="1"/>
</dbReference>